<evidence type="ECO:0000313" key="3">
    <source>
        <dbReference type="EMBL" id="OGY63188.1"/>
    </source>
</evidence>
<accession>A0A1G1ZF38</accession>
<keyword evidence="1" id="KW-1133">Transmembrane helix</keyword>
<name>A0A1G1ZF38_9BACT</name>
<dbReference type="InterPro" id="IPR043728">
    <property type="entry name" value="DUF5671"/>
</dbReference>
<feature type="transmembrane region" description="Helical" evidence="1">
    <location>
        <begin position="94"/>
        <end position="119"/>
    </location>
</feature>
<organism evidence="3 4">
    <name type="scientific">Candidatus Harrisonbacteria bacterium RIFCSPHIGHO2_02_FULL_42_16</name>
    <dbReference type="NCBI Taxonomy" id="1798404"/>
    <lineage>
        <taxon>Bacteria</taxon>
        <taxon>Candidatus Harrisoniibacteriota</taxon>
    </lineage>
</organism>
<evidence type="ECO:0000256" key="1">
    <source>
        <dbReference type="SAM" id="Phobius"/>
    </source>
</evidence>
<reference evidence="3 4" key="1">
    <citation type="journal article" date="2016" name="Nat. Commun.">
        <title>Thousands of microbial genomes shed light on interconnected biogeochemical processes in an aquifer system.</title>
        <authorList>
            <person name="Anantharaman K."/>
            <person name="Brown C.T."/>
            <person name="Hug L.A."/>
            <person name="Sharon I."/>
            <person name="Castelle C.J."/>
            <person name="Probst A.J."/>
            <person name="Thomas B.C."/>
            <person name="Singh A."/>
            <person name="Wilkins M.J."/>
            <person name="Karaoz U."/>
            <person name="Brodie E.L."/>
            <person name="Williams K.H."/>
            <person name="Hubbard S.S."/>
            <person name="Banfield J.F."/>
        </authorList>
    </citation>
    <scope>NUCLEOTIDE SEQUENCE [LARGE SCALE GENOMIC DNA]</scope>
</reference>
<evidence type="ECO:0000313" key="4">
    <source>
        <dbReference type="Proteomes" id="UP000177960"/>
    </source>
</evidence>
<protein>
    <recommendedName>
        <fullName evidence="2">DUF5671 domain-containing protein</fullName>
    </recommendedName>
</protein>
<feature type="transmembrane region" description="Helical" evidence="1">
    <location>
        <begin position="125"/>
        <end position="147"/>
    </location>
</feature>
<feature type="domain" description="DUF5671" evidence="2">
    <location>
        <begin position="9"/>
        <end position="144"/>
    </location>
</feature>
<dbReference type="Pfam" id="PF18920">
    <property type="entry name" value="DUF5671"/>
    <property type="match status" value="1"/>
</dbReference>
<keyword evidence="1" id="KW-0812">Transmembrane</keyword>
<sequence length="316" mass="36217">MTNKNLPRDVFLHILAMIALYVSAGSLIALLFQYINLFFPDPLNLPYYRSVADTIRRSMAALIIVFPVYLFSVRALNQDYRNSEEKRESKIRKWLVYFTLFAAASIIIGDLVALVYSFLGGELTARFMMKVLVMLSVSATIFGYYLFDLRGKLNIKYYSLLAWKISAVMLASVIFGFFTAGSPLKARQVNSDEQRINHLQILQNEIINYWLQKAQLPADLTDLRNDISGFIPPVDPENNQEYGYNISGKLSFELCANFNLSSAQSVASIGKSAPVYYMETQPYQQNWQYQQGKTCFERTIDPDLYKDRIGLKPPRF</sequence>
<feature type="transmembrane region" description="Helical" evidence="1">
    <location>
        <begin position="12"/>
        <end position="35"/>
    </location>
</feature>
<comment type="caution">
    <text evidence="3">The sequence shown here is derived from an EMBL/GenBank/DDBJ whole genome shotgun (WGS) entry which is preliminary data.</text>
</comment>
<feature type="transmembrane region" description="Helical" evidence="1">
    <location>
        <begin position="159"/>
        <end position="178"/>
    </location>
</feature>
<dbReference type="AlphaFoldDB" id="A0A1G1ZF38"/>
<dbReference type="EMBL" id="MHJG01000025">
    <property type="protein sequence ID" value="OGY63188.1"/>
    <property type="molecule type" value="Genomic_DNA"/>
</dbReference>
<proteinExistence type="predicted"/>
<dbReference type="Proteomes" id="UP000177960">
    <property type="component" value="Unassembled WGS sequence"/>
</dbReference>
<evidence type="ECO:0000259" key="2">
    <source>
        <dbReference type="Pfam" id="PF18920"/>
    </source>
</evidence>
<gene>
    <name evidence="3" type="ORF">A3B92_03750</name>
</gene>
<dbReference type="STRING" id="1798404.A3B92_03750"/>
<keyword evidence="1" id="KW-0472">Membrane</keyword>
<feature type="transmembrane region" description="Helical" evidence="1">
    <location>
        <begin position="55"/>
        <end position="73"/>
    </location>
</feature>